<feature type="compositionally biased region" description="Low complexity" evidence="2">
    <location>
        <begin position="680"/>
        <end position="693"/>
    </location>
</feature>
<accession>A0AA36JBK3</accession>
<keyword evidence="1" id="KW-0175">Coiled coil</keyword>
<evidence type="ECO:0000313" key="3">
    <source>
        <dbReference type="EMBL" id="CAJ1403187.1"/>
    </source>
</evidence>
<dbReference type="EMBL" id="CAUJNA010003483">
    <property type="protein sequence ID" value="CAJ1403187.1"/>
    <property type="molecule type" value="Genomic_DNA"/>
</dbReference>
<feature type="coiled-coil region" evidence="1">
    <location>
        <begin position="965"/>
        <end position="1024"/>
    </location>
</feature>
<evidence type="ECO:0000313" key="4">
    <source>
        <dbReference type="Proteomes" id="UP001178507"/>
    </source>
</evidence>
<feature type="coiled-coil region" evidence="1">
    <location>
        <begin position="234"/>
        <end position="346"/>
    </location>
</feature>
<feature type="region of interest" description="Disordered" evidence="2">
    <location>
        <begin position="370"/>
        <end position="412"/>
    </location>
</feature>
<feature type="region of interest" description="Disordered" evidence="2">
    <location>
        <begin position="666"/>
        <end position="695"/>
    </location>
</feature>
<feature type="coiled-coil region" evidence="1">
    <location>
        <begin position="1057"/>
        <end position="1116"/>
    </location>
</feature>
<dbReference type="Proteomes" id="UP001178507">
    <property type="component" value="Unassembled WGS sequence"/>
</dbReference>
<evidence type="ECO:0000256" key="2">
    <source>
        <dbReference type="SAM" id="MobiDB-lite"/>
    </source>
</evidence>
<name>A0AA36JBK3_9DINO</name>
<feature type="coiled-coil region" evidence="1">
    <location>
        <begin position="72"/>
        <end position="184"/>
    </location>
</feature>
<keyword evidence="4" id="KW-1185">Reference proteome</keyword>
<protein>
    <submittedName>
        <fullName evidence="3">Uncharacterized protein</fullName>
    </submittedName>
</protein>
<evidence type="ECO:0000256" key="1">
    <source>
        <dbReference type="SAM" id="Coils"/>
    </source>
</evidence>
<feature type="region of interest" description="Disordered" evidence="2">
    <location>
        <begin position="1"/>
        <end position="21"/>
    </location>
</feature>
<organism evidence="3 4">
    <name type="scientific">Effrenium voratum</name>
    <dbReference type="NCBI Taxonomy" id="2562239"/>
    <lineage>
        <taxon>Eukaryota</taxon>
        <taxon>Sar</taxon>
        <taxon>Alveolata</taxon>
        <taxon>Dinophyceae</taxon>
        <taxon>Suessiales</taxon>
        <taxon>Symbiodiniaceae</taxon>
        <taxon>Effrenium</taxon>
    </lineage>
</organism>
<proteinExistence type="predicted"/>
<feature type="region of interest" description="Disordered" evidence="2">
    <location>
        <begin position="1196"/>
        <end position="1297"/>
    </location>
</feature>
<feature type="coiled-coil region" evidence="1">
    <location>
        <begin position="498"/>
        <end position="649"/>
    </location>
</feature>
<sequence>MDDYEDGLGGDTFREATFRSPGAQESNFGRVARAREASEVASIAWDWERPVSAGGVGLDGVPRMRRPRSATRLQTEVELSRTQAQINNLQAKVVAGSTEVERLQQKLEAAEADATLQRSLAATAKAELMKLRTRVPDSHQVCDERSERQIQQLQAKASFAESRMRDMQLELEKLSAQEADAQARAEQCCRDREELRHKMRMTVSEVDAATTRARELEMDISRWQAWAEEVAGDHQEVSSQLQSVQRRLTELNQLLAIERERASDLEGKVRAKDQELQQKGQAETQLEVQKGEYERQLSQLRSAALDLQSGRAQDLERELQTAYQKNAELQAMMERKQRDLDSQAAAHCEALSSALARALALEQQLDQRATETRALTQSSQTLEQELQAQRRQHEEQQAELQRQHARAKALEADAQARAEQCCRDREDLRHNVHMTVDRMRRTAELLELFSQADVSAATSEIDAATARARELEMAARARELEMDISRWQAWAEEVAGDHQEVSSQLQSVQRRLTELNQLLAIERQRTSDLEEKVRAKDQELQQKGQAETQLEVQKREYERQLSQLRSAVALELESTTTLAQDLERELQTAYRKNTELQAQLAQCEQQQRQHMTLEKRNAERAIDLEARLRNQEQEQEHRLNAALSDLQSAAQREAGLEQRAMQREQTLQLESTREQEAQRQRQMLSQQLQNAQRDTSQLQAMMERKQRDLDSQAAAHSEALNGALARALALEQQLDQRATETRALTKSALECRQSSQTLEQELQAQRRQHEEQQAELQRQHARAKGLEARVEGLQAHAAALSSSREELAQERARSSELAVLQQRLEAQVEQARKEGLAQVWALEDAAEAEMRLEAQLLAAERNAEATQSLCQELSCQMERLEVSSERERMAFAAESKRLQEQLSSSKEMAAEEACRAEKRAEKQMASMGCLEHQVATQRHVAQRNCAEASELALSLKDRMVELTQLKVKNEEAAQLARERAAELQKLQETAEQAEVAHAQCQRLHEELDEAKRQSQAQAQRQQDSALDACEQKFAEERAKASELALSLKDKMVETTQLKIKNEEAAQLARERAAELQKLQETAEQAEVAHAQCQRLHKELHEAKRQLLAQAQRQQDSALDACEQKFAEERAKVSELALALMDRMVEMTELKAKNEEAAQLARESAAELQKLQETAEQVAHAQCQRLHEELDEAKRQALQAQAGPKLADSAKGKLPNSLEQSEAARAGSERAPLVHQLFAGGRGGWPSTNLQPAGHGARGAQSHQEPGSRLRPTAARVLAGARHPAPERPSAHAGARGS</sequence>
<comment type="caution">
    <text evidence="3">The sequence shown here is derived from an EMBL/GenBank/DDBJ whole genome shotgun (WGS) entry which is preliminary data.</text>
</comment>
<reference evidence="3" key="1">
    <citation type="submission" date="2023-08" db="EMBL/GenBank/DDBJ databases">
        <authorList>
            <person name="Chen Y."/>
            <person name="Shah S."/>
            <person name="Dougan E. K."/>
            <person name="Thang M."/>
            <person name="Chan C."/>
        </authorList>
    </citation>
    <scope>NUCLEOTIDE SEQUENCE</scope>
</reference>
<gene>
    <name evidence="3" type="ORF">EVOR1521_LOCUS25920</name>
</gene>
<feature type="coiled-coil region" evidence="1">
    <location>
        <begin position="748"/>
        <end position="883"/>
    </location>
</feature>